<protein>
    <recommendedName>
        <fullName evidence="2">CusA/CzcA family heavy metal efflux RND transporter</fullName>
    </recommendedName>
</protein>
<evidence type="ECO:0000313" key="1">
    <source>
        <dbReference type="EMBL" id="GAI39118.1"/>
    </source>
</evidence>
<dbReference type="SUPFAM" id="SSF82714">
    <property type="entry name" value="Multidrug efflux transporter AcrB TolC docking domain, DN and DC subdomains"/>
    <property type="match status" value="1"/>
</dbReference>
<organism evidence="1">
    <name type="scientific">marine sediment metagenome</name>
    <dbReference type="NCBI Taxonomy" id="412755"/>
    <lineage>
        <taxon>unclassified sequences</taxon>
        <taxon>metagenomes</taxon>
        <taxon>ecological metagenomes</taxon>
    </lineage>
</organism>
<dbReference type="AlphaFoldDB" id="X1N6A7"/>
<evidence type="ECO:0008006" key="2">
    <source>
        <dbReference type="Google" id="ProtNLM"/>
    </source>
</evidence>
<dbReference type="Pfam" id="PF00873">
    <property type="entry name" value="ACR_tran"/>
    <property type="match status" value="1"/>
</dbReference>
<proteinExistence type="predicted"/>
<dbReference type="Gene3D" id="3.30.2090.10">
    <property type="entry name" value="Multidrug efflux transporter AcrB TolC docking domain, DN and DC subdomains"/>
    <property type="match status" value="1"/>
</dbReference>
<dbReference type="EMBL" id="BARV01028927">
    <property type="protein sequence ID" value="GAI39118.1"/>
    <property type="molecule type" value="Genomic_DNA"/>
</dbReference>
<comment type="caution">
    <text evidence="1">The sequence shown here is derived from an EMBL/GenBank/DDBJ whole genome shotgun (WGS) entry which is preliminary data.</text>
</comment>
<dbReference type="Gene3D" id="3.30.70.1440">
    <property type="entry name" value="Multidrug efflux transporter AcrB pore domain"/>
    <property type="match status" value="1"/>
</dbReference>
<dbReference type="Gene3D" id="3.30.70.1430">
    <property type="entry name" value="Multidrug efflux transporter AcrB pore domain"/>
    <property type="match status" value="1"/>
</dbReference>
<dbReference type="GO" id="GO:0005886">
    <property type="term" value="C:plasma membrane"/>
    <property type="evidence" value="ECO:0007669"/>
    <property type="project" value="TreeGrafter"/>
</dbReference>
<feature type="non-terminal residue" evidence="1">
    <location>
        <position position="1"/>
    </location>
</feature>
<sequence length="146" mass="16082">ACDITILLKNKKEWTSAHNREELAELMQKELEKIPGVSYGLSQPIQLRFNELISGVRQDVGIKIFGEDLDVLADLAKKIGVIVPTVKGAEDLYVEQVTGLPQIVVKLNRDKIAQFGLNVEDVNRTVSAAFAGESAGIVYEGEKRDC</sequence>
<dbReference type="InterPro" id="IPR027463">
    <property type="entry name" value="AcrB_DN_DC_subdom"/>
</dbReference>
<name>X1N6A7_9ZZZZ</name>
<accession>X1N6A7</accession>
<dbReference type="PANTHER" id="PTHR32063:SF24">
    <property type="entry name" value="CATION EFFLUX SYSTEM (ACRB_ACRD_ACRF FAMILY)"/>
    <property type="match status" value="1"/>
</dbReference>
<dbReference type="GO" id="GO:0042910">
    <property type="term" value="F:xenobiotic transmembrane transporter activity"/>
    <property type="evidence" value="ECO:0007669"/>
    <property type="project" value="TreeGrafter"/>
</dbReference>
<dbReference type="PANTHER" id="PTHR32063">
    <property type="match status" value="1"/>
</dbReference>
<gene>
    <name evidence="1" type="ORF">S06H3_46206</name>
</gene>
<dbReference type="InterPro" id="IPR001036">
    <property type="entry name" value="Acrflvin-R"/>
</dbReference>
<reference evidence="1" key="1">
    <citation type="journal article" date="2014" name="Front. Microbiol.">
        <title>High frequency of phylogenetically diverse reductive dehalogenase-homologous genes in deep subseafloor sedimentary metagenomes.</title>
        <authorList>
            <person name="Kawai M."/>
            <person name="Futagami T."/>
            <person name="Toyoda A."/>
            <person name="Takaki Y."/>
            <person name="Nishi S."/>
            <person name="Hori S."/>
            <person name="Arai W."/>
            <person name="Tsubouchi T."/>
            <person name="Morono Y."/>
            <person name="Uchiyama I."/>
            <person name="Ito T."/>
            <person name="Fujiyama A."/>
            <person name="Inagaki F."/>
            <person name="Takami H."/>
        </authorList>
    </citation>
    <scope>NUCLEOTIDE SEQUENCE</scope>
    <source>
        <strain evidence="1">Expedition CK06-06</strain>
    </source>
</reference>